<evidence type="ECO:0000256" key="2">
    <source>
        <dbReference type="ARBA" id="ARBA00022448"/>
    </source>
</evidence>
<evidence type="ECO:0000256" key="5">
    <source>
        <dbReference type="ARBA" id="ARBA00023136"/>
    </source>
</evidence>
<dbReference type="AlphaFoldDB" id="A0AAN8EBL5"/>
<dbReference type="InterPro" id="IPR036259">
    <property type="entry name" value="MFS_trans_sf"/>
</dbReference>
<feature type="transmembrane region" description="Helical" evidence="7">
    <location>
        <begin position="201"/>
        <end position="219"/>
    </location>
</feature>
<evidence type="ECO:0000313" key="10">
    <source>
        <dbReference type="Proteomes" id="UP001316803"/>
    </source>
</evidence>
<dbReference type="SUPFAM" id="SSF103473">
    <property type="entry name" value="MFS general substrate transporter"/>
    <property type="match status" value="1"/>
</dbReference>
<organism evidence="9 10">
    <name type="scientific">Knufia fluminis</name>
    <dbReference type="NCBI Taxonomy" id="191047"/>
    <lineage>
        <taxon>Eukaryota</taxon>
        <taxon>Fungi</taxon>
        <taxon>Dikarya</taxon>
        <taxon>Ascomycota</taxon>
        <taxon>Pezizomycotina</taxon>
        <taxon>Eurotiomycetes</taxon>
        <taxon>Chaetothyriomycetidae</taxon>
        <taxon>Chaetothyriales</taxon>
        <taxon>Trichomeriaceae</taxon>
        <taxon>Knufia</taxon>
    </lineage>
</organism>
<feature type="compositionally biased region" description="Basic and acidic residues" evidence="6">
    <location>
        <begin position="9"/>
        <end position="22"/>
    </location>
</feature>
<feature type="region of interest" description="Disordered" evidence="6">
    <location>
        <begin position="1"/>
        <end position="22"/>
    </location>
</feature>
<feature type="transmembrane region" description="Helical" evidence="7">
    <location>
        <begin position="231"/>
        <end position="253"/>
    </location>
</feature>
<dbReference type="InterPro" id="IPR011701">
    <property type="entry name" value="MFS"/>
</dbReference>
<evidence type="ECO:0000256" key="6">
    <source>
        <dbReference type="SAM" id="MobiDB-lite"/>
    </source>
</evidence>
<protein>
    <recommendedName>
        <fullName evidence="8">Major facilitator superfamily (MFS) profile domain-containing protein</fullName>
    </recommendedName>
</protein>
<evidence type="ECO:0000256" key="7">
    <source>
        <dbReference type="SAM" id="Phobius"/>
    </source>
</evidence>
<keyword evidence="3 7" id="KW-0812">Transmembrane</keyword>
<feature type="transmembrane region" description="Helical" evidence="7">
    <location>
        <begin position="138"/>
        <end position="157"/>
    </location>
</feature>
<keyword evidence="4 7" id="KW-1133">Transmembrane helix</keyword>
<accession>A0AAN8EBL5</accession>
<comment type="subcellular location">
    <subcellularLocation>
        <location evidence="1">Membrane</location>
        <topology evidence="1">Multi-pass membrane protein</topology>
    </subcellularLocation>
</comment>
<feature type="domain" description="Major facilitator superfamily (MFS) profile" evidence="8">
    <location>
        <begin position="71"/>
        <end position="497"/>
    </location>
</feature>
<feature type="transmembrane region" description="Helical" evidence="7">
    <location>
        <begin position="442"/>
        <end position="461"/>
    </location>
</feature>
<dbReference type="PANTHER" id="PTHR43791:SF54">
    <property type="entry name" value="MAJOR FACILITATOR SUPERFAMILY (MFS) PROFILE DOMAIN-CONTAINING PROTEIN-RELATED"/>
    <property type="match status" value="1"/>
</dbReference>
<gene>
    <name evidence="9" type="ORF">OHC33_007232</name>
</gene>
<dbReference type="InterPro" id="IPR020846">
    <property type="entry name" value="MFS_dom"/>
</dbReference>
<proteinExistence type="predicted"/>
<dbReference type="Proteomes" id="UP001316803">
    <property type="component" value="Unassembled WGS sequence"/>
</dbReference>
<dbReference type="Gene3D" id="1.20.1250.20">
    <property type="entry name" value="MFS general substrate transporter like domains"/>
    <property type="match status" value="2"/>
</dbReference>
<feature type="transmembrane region" description="Helical" evidence="7">
    <location>
        <begin position="378"/>
        <end position="396"/>
    </location>
</feature>
<evidence type="ECO:0000256" key="3">
    <source>
        <dbReference type="ARBA" id="ARBA00022692"/>
    </source>
</evidence>
<dbReference type="FunFam" id="1.20.1250.20:FF:000013">
    <property type="entry name" value="MFS general substrate transporter"/>
    <property type="match status" value="1"/>
</dbReference>
<evidence type="ECO:0000313" key="9">
    <source>
        <dbReference type="EMBL" id="KAK5951554.1"/>
    </source>
</evidence>
<sequence length="531" mass="59049">MGFKQGSEQQEHDVSETVSLEKEQIYQIENGSSEEKRKYLRAGLTSEDADFLLDLTPKQKSAIYHKVDVRVVPMLALLYLIAHLDRANIGNAKIEGMEDDLGMSGTDYNIAVATFFVSYILFEVPSNLLLGKFKRPSFYIGSLVLAWGLVMTCCGFVQNFSSLCGCRFLIGLFEAGFFPGSMWLITQWYPPDRTGFRMSLFYFSSAASGAFSGLLAAGITKMDGLGGQEGWRWIFIIEGLASVAIGVTTFFLLPDTPNLSGRWLKPEEQRFLNLVHHATRGSARDQLTEPGQKKRLVKWSTVKAVLTDKHIYLQALVYMSNSVPNYALKFTMPQIIRNMGFTSTNAQLLTAPPYFMGAFSAIAFAFGSDRLAWRMPFVLGPQSLVIIAYSVLFVYAAQIADNVPLCYVMVVIACMGVYPIIPATNSWTINNLAGAEKRNMGSGYFIMLGNCGGIVGSFIFLENEKPKYPTGFGSSLAFGAAGIVAALTVEYFYWSHNKKYERITEEEANEQFGRASIDKMGDRSPLFKYQL</sequence>
<feature type="transmembrane region" description="Helical" evidence="7">
    <location>
        <begin position="402"/>
        <end position="421"/>
    </location>
</feature>
<dbReference type="Pfam" id="PF07690">
    <property type="entry name" value="MFS_1"/>
    <property type="match status" value="1"/>
</dbReference>
<evidence type="ECO:0000256" key="1">
    <source>
        <dbReference type="ARBA" id="ARBA00004141"/>
    </source>
</evidence>
<evidence type="ECO:0000256" key="4">
    <source>
        <dbReference type="ARBA" id="ARBA00022989"/>
    </source>
</evidence>
<feature type="transmembrane region" description="Helical" evidence="7">
    <location>
        <begin position="108"/>
        <end position="126"/>
    </location>
</feature>
<dbReference type="EMBL" id="JAKLMC020000019">
    <property type="protein sequence ID" value="KAK5951554.1"/>
    <property type="molecule type" value="Genomic_DNA"/>
</dbReference>
<dbReference type="GO" id="GO:0022857">
    <property type="term" value="F:transmembrane transporter activity"/>
    <property type="evidence" value="ECO:0007669"/>
    <property type="project" value="InterPro"/>
</dbReference>
<evidence type="ECO:0000259" key="8">
    <source>
        <dbReference type="PROSITE" id="PS50850"/>
    </source>
</evidence>
<feature type="transmembrane region" description="Helical" evidence="7">
    <location>
        <begin position="346"/>
        <end position="366"/>
    </location>
</feature>
<reference evidence="9 10" key="1">
    <citation type="submission" date="2022-12" db="EMBL/GenBank/DDBJ databases">
        <title>Genomic features and morphological characterization of a novel Knufia sp. strain isolated from spacecraft assembly facility.</title>
        <authorList>
            <person name="Teixeira M."/>
            <person name="Chander A.M."/>
            <person name="Stajich J.E."/>
            <person name="Venkateswaran K."/>
        </authorList>
    </citation>
    <scope>NUCLEOTIDE SEQUENCE [LARGE SCALE GENOMIC DNA]</scope>
    <source>
        <strain evidence="9 10">FJI-L2-BK-P2</strain>
    </source>
</reference>
<dbReference type="PROSITE" id="PS50850">
    <property type="entry name" value="MFS"/>
    <property type="match status" value="1"/>
</dbReference>
<keyword evidence="5 7" id="KW-0472">Membrane</keyword>
<dbReference type="FunFam" id="1.20.1250.20:FF:000034">
    <property type="entry name" value="MFS general substrate transporter"/>
    <property type="match status" value="1"/>
</dbReference>
<feature type="transmembrane region" description="Helical" evidence="7">
    <location>
        <begin position="473"/>
        <end position="494"/>
    </location>
</feature>
<dbReference type="PANTHER" id="PTHR43791">
    <property type="entry name" value="PERMEASE-RELATED"/>
    <property type="match status" value="1"/>
</dbReference>
<feature type="transmembrane region" description="Helical" evidence="7">
    <location>
        <begin position="169"/>
        <end position="189"/>
    </location>
</feature>
<keyword evidence="10" id="KW-1185">Reference proteome</keyword>
<keyword evidence="2" id="KW-0813">Transport</keyword>
<name>A0AAN8EBL5_9EURO</name>
<dbReference type="GO" id="GO:0016020">
    <property type="term" value="C:membrane"/>
    <property type="evidence" value="ECO:0007669"/>
    <property type="project" value="UniProtKB-SubCell"/>
</dbReference>
<comment type="caution">
    <text evidence="9">The sequence shown here is derived from an EMBL/GenBank/DDBJ whole genome shotgun (WGS) entry which is preliminary data.</text>
</comment>